<dbReference type="CDD" id="cd06603">
    <property type="entry name" value="GH31_GANC_GANAB_alpha"/>
    <property type="match status" value="1"/>
</dbReference>
<feature type="domain" description="Glycoside hydrolase family 31 TIM barrel" evidence="12">
    <location>
        <begin position="503"/>
        <end position="831"/>
    </location>
</feature>
<evidence type="ECO:0000256" key="7">
    <source>
        <dbReference type="ARBA" id="ARBA00023180"/>
    </source>
</evidence>
<dbReference type="GO" id="GO:0005975">
    <property type="term" value="P:carbohydrate metabolic process"/>
    <property type="evidence" value="ECO:0007669"/>
    <property type="project" value="InterPro"/>
</dbReference>
<dbReference type="SUPFAM" id="SSF51445">
    <property type="entry name" value="(Trans)glycosidases"/>
    <property type="match status" value="1"/>
</dbReference>
<feature type="compositionally biased region" description="Low complexity" evidence="10">
    <location>
        <begin position="912"/>
        <end position="923"/>
    </location>
</feature>
<accession>A0A5J4YIQ3</accession>
<dbReference type="Gene3D" id="3.20.20.80">
    <property type="entry name" value="Glycosidases"/>
    <property type="match status" value="1"/>
</dbReference>
<protein>
    <recommendedName>
        <fullName evidence="9">Glucosidase II subunit alpha</fullName>
    </recommendedName>
</protein>
<dbReference type="SUPFAM" id="SSF74650">
    <property type="entry name" value="Galactose mutarotase-like"/>
    <property type="match status" value="1"/>
</dbReference>
<evidence type="ECO:0000256" key="3">
    <source>
        <dbReference type="ARBA" id="ARBA00007806"/>
    </source>
</evidence>
<dbReference type="InterPro" id="IPR048395">
    <property type="entry name" value="Glyco_hydro_31_C"/>
</dbReference>
<keyword evidence="17" id="KW-1185">Reference proteome</keyword>
<evidence type="ECO:0000256" key="10">
    <source>
        <dbReference type="SAM" id="MobiDB-lite"/>
    </source>
</evidence>
<evidence type="ECO:0000256" key="9">
    <source>
        <dbReference type="ARBA" id="ARBA00042895"/>
    </source>
</evidence>
<keyword evidence="6" id="KW-0256">Endoplasmic reticulum</keyword>
<feature type="compositionally biased region" description="Basic and acidic residues" evidence="10">
    <location>
        <begin position="242"/>
        <end position="265"/>
    </location>
</feature>
<feature type="domain" description="DUF5110" evidence="14">
    <location>
        <begin position="983"/>
        <end position="1028"/>
    </location>
</feature>
<feature type="domain" description="Glycosyl hydrolase family 31 C-terminal" evidence="15">
    <location>
        <begin position="854"/>
        <end position="966"/>
    </location>
</feature>
<evidence type="ECO:0000259" key="15">
    <source>
        <dbReference type="Pfam" id="PF21365"/>
    </source>
</evidence>
<reference evidence="17" key="1">
    <citation type="journal article" date="2019" name="Nat. Commun.">
        <title>Expansion of phycobilisome linker gene families in mesophilic red algae.</title>
        <authorList>
            <person name="Lee J."/>
            <person name="Kim D."/>
            <person name="Bhattacharya D."/>
            <person name="Yoon H.S."/>
        </authorList>
    </citation>
    <scope>NUCLEOTIDE SEQUENCE [LARGE SCALE GENOMIC DNA]</scope>
    <source>
        <strain evidence="17">CCMP 1328</strain>
    </source>
</reference>
<evidence type="ECO:0000256" key="8">
    <source>
        <dbReference type="ARBA" id="ARBA00023295"/>
    </source>
</evidence>
<dbReference type="OrthoDB" id="3237269at2759"/>
<dbReference type="SUPFAM" id="SSF51011">
    <property type="entry name" value="Glycosyl hydrolase domain"/>
    <property type="match status" value="1"/>
</dbReference>
<feature type="signal peptide" evidence="11">
    <location>
        <begin position="1"/>
        <end position="23"/>
    </location>
</feature>
<dbReference type="InterPro" id="IPR017853">
    <property type="entry name" value="GH"/>
</dbReference>
<proteinExistence type="inferred from homology"/>
<evidence type="ECO:0000256" key="5">
    <source>
        <dbReference type="ARBA" id="ARBA00022801"/>
    </source>
</evidence>
<feature type="chain" id="PRO_5023901322" description="Glucosidase II subunit alpha" evidence="11">
    <location>
        <begin position="24"/>
        <end position="1120"/>
    </location>
</feature>
<evidence type="ECO:0000256" key="6">
    <source>
        <dbReference type="ARBA" id="ARBA00022824"/>
    </source>
</evidence>
<gene>
    <name evidence="16" type="ORF">FVE85_7752</name>
</gene>
<evidence type="ECO:0000259" key="14">
    <source>
        <dbReference type="Pfam" id="PF17137"/>
    </source>
</evidence>
<dbReference type="GO" id="GO:0090599">
    <property type="term" value="F:alpha-glucosidase activity"/>
    <property type="evidence" value="ECO:0007669"/>
    <property type="project" value="TreeGrafter"/>
</dbReference>
<keyword evidence="8" id="KW-0326">Glycosidase</keyword>
<dbReference type="PANTHER" id="PTHR22762:SF54">
    <property type="entry name" value="BCDNA.GH04962"/>
    <property type="match status" value="1"/>
</dbReference>
<dbReference type="Proteomes" id="UP000324585">
    <property type="component" value="Unassembled WGS sequence"/>
</dbReference>
<dbReference type="InterPro" id="IPR000322">
    <property type="entry name" value="Glyco_hydro_31_TIM"/>
</dbReference>
<evidence type="ECO:0000256" key="4">
    <source>
        <dbReference type="ARBA" id="ARBA00022729"/>
    </source>
</evidence>
<dbReference type="EMBL" id="VRMN01000014">
    <property type="protein sequence ID" value="KAA8491331.1"/>
    <property type="molecule type" value="Genomic_DNA"/>
</dbReference>
<dbReference type="Pfam" id="PF01055">
    <property type="entry name" value="Glyco_hydro_31_2nd"/>
    <property type="match status" value="1"/>
</dbReference>
<dbReference type="Gene3D" id="2.60.40.1180">
    <property type="entry name" value="Golgi alpha-mannosidase II"/>
    <property type="match status" value="2"/>
</dbReference>
<keyword evidence="7" id="KW-0325">Glycoprotein</keyword>
<feature type="region of interest" description="Disordered" evidence="10">
    <location>
        <begin position="226"/>
        <end position="265"/>
    </location>
</feature>
<dbReference type="InterPro" id="IPR013780">
    <property type="entry name" value="Glyco_hydro_b"/>
</dbReference>
<evidence type="ECO:0000313" key="17">
    <source>
        <dbReference type="Proteomes" id="UP000324585"/>
    </source>
</evidence>
<evidence type="ECO:0000256" key="2">
    <source>
        <dbReference type="ARBA" id="ARBA00004833"/>
    </source>
</evidence>
<dbReference type="Pfam" id="PF21365">
    <property type="entry name" value="Glyco_hydro_31_3rd"/>
    <property type="match status" value="1"/>
</dbReference>
<keyword evidence="4 11" id="KW-0732">Signal</keyword>
<evidence type="ECO:0000256" key="1">
    <source>
        <dbReference type="ARBA" id="ARBA00004240"/>
    </source>
</evidence>
<dbReference type="GO" id="GO:0006491">
    <property type="term" value="P:N-glycan processing"/>
    <property type="evidence" value="ECO:0007669"/>
    <property type="project" value="TreeGrafter"/>
</dbReference>
<organism evidence="16 17">
    <name type="scientific">Porphyridium purpureum</name>
    <name type="common">Red alga</name>
    <name type="synonym">Porphyridium cruentum</name>
    <dbReference type="NCBI Taxonomy" id="35688"/>
    <lineage>
        <taxon>Eukaryota</taxon>
        <taxon>Rhodophyta</taxon>
        <taxon>Bangiophyceae</taxon>
        <taxon>Porphyridiales</taxon>
        <taxon>Porphyridiaceae</taxon>
        <taxon>Porphyridium</taxon>
    </lineage>
</organism>
<dbReference type="CDD" id="cd14752">
    <property type="entry name" value="GH31_N"/>
    <property type="match status" value="1"/>
</dbReference>
<dbReference type="InterPro" id="IPR025887">
    <property type="entry name" value="Glyco_hydro_31_N_dom"/>
</dbReference>
<evidence type="ECO:0000313" key="16">
    <source>
        <dbReference type="EMBL" id="KAA8491331.1"/>
    </source>
</evidence>
<comment type="caution">
    <text evidence="16">The sequence shown here is derived from an EMBL/GenBank/DDBJ whole genome shotgun (WGS) entry which is preliminary data.</text>
</comment>
<dbReference type="GO" id="GO:0005783">
    <property type="term" value="C:endoplasmic reticulum"/>
    <property type="evidence" value="ECO:0007669"/>
    <property type="project" value="UniProtKB-SubCell"/>
</dbReference>
<dbReference type="Pfam" id="PF17137">
    <property type="entry name" value="DUF5110"/>
    <property type="match status" value="1"/>
</dbReference>
<feature type="domain" description="Glycoside hydrolase family 31 N-terminal" evidence="13">
    <location>
        <begin position="160"/>
        <end position="447"/>
    </location>
</feature>
<evidence type="ECO:0000259" key="12">
    <source>
        <dbReference type="Pfam" id="PF01055"/>
    </source>
</evidence>
<dbReference type="InterPro" id="IPR011013">
    <property type="entry name" value="Gal_mutarotase_sf_dom"/>
</dbReference>
<evidence type="ECO:0000256" key="11">
    <source>
        <dbReference type="SAM" id="SignalP"/>
    </source>
</evidence>
<feature type="region of interest" description="Disordered" evidence="10">
    <location>
        <begin position="902"/>
        <end position="924"/>
    </location>
</feature>
<dbReference type="GO" id="GO:0030246">
    <property type="term" value="F:carbohydrate binding"/>
    <property type="evidence" value="ECO:0007669"/>
    <property type="project" value="InterPro"/>
</dbReference>
<dbReference type="Gene3D" id="2.60.40.1760">
    <property type="entry name" value="glycosyl hydrolase (family 31)"/>
    <property type="match status" value="1"/>
</dbReference>
<name>A0A5J4YIQ3_PORPP</name>
<evidence type="ECO:0000259" key="13">
    <source>
        <dbReference type="Pfam" id="PF13802"/>
    </source>
</evidence>
<dbReference type="OMA" id="MLPFWYT"/>
<dbReference type="InterPro" id="IPR033403">
    <property type="entry name" value="DUF5110"/>
</dbReference>
<comment type="subcellular location">
    <subcellularLocation>
        <location evidence="1">Endoplasmic reticulum</location>
    </subcellularLocation>
</comment>
<sequence>MRNAARGRALAARALLWVAGVLALAILAFNPPRECDGATWNKLKTCAQSGFCSRHRGLPPRPHNQVTYAVRPESVHVGSSPNDDGAVSGLVSISTVDSGSEAESMSVDLAFQIRAYDNGVMRWTLDEQPGNGRFERYRPTDGVLVDSLRAVRITEDTDLDRSSPLRLRVRCSACKAGLTDPPVLVIDYNPLRVTLESARGAPLVILNGHELLRFERQDEDIIEPPESQQHEEAPTHQANSEHSPEVGGDHEGASHVADGTDHSDEYMAGYYDDVAGNENDFGLDAYTAPYEDYNYGLDDMHAVPYGEDAVPDDIALREFEAPVAPHGSETAHACRGCFQETFDGHTDVKARGPESIGVDIEFPRASHVFGIPERTSSFALQDTKRDGLAQSGESLSDPYRMYNLDVFEYELNSPFGLYGSVPLLMAVTDGGHWSGVFWLNPSETYVDVTGANGTASGGHNGSNTSITTHWFSESGVMDVFLLGGGDMPCIVYNQYVSLTGPAAVPNTFALGFHQSRWKADFEADTRAVDRSFDTHDVPYDVLWLDIEHTDGKRYFTWDLNKYPNPVQLQHDIDARGRKMVTIIDPHVKRDGNYALHRFAEENGLYVKEADGTTDYVGFCWPGSSSYFDFVNPAVRAAWASRFSPEFYKELTPSLYTWVDMNEPSVFNGPEQTMPKGLKHFGGWEHRDVHNLYGLFVQRATFEGLLQARNSTDRPFVLSRAFFAGSQRFGAVWTGDNAASWGHLQASIPMLLSLQISGIVFSGADIGGFFGNPTRPLAVRWYQAAAFQPFFRAHKHIDADPREPWLLGNDNMQHIRKAISERYTFLPYWYTLFAVASTVLDASDARAASKDGMHHPPMRPIWWHFPSERALLGGKEQEHSWMVGDALLVAPVLSENTEAHRVRLPGGGGGDVSKNAPKSANSNSGATASRWFDLYGDYAELSGGETHIYNEVSLDRMFVFQRGGTIVPRKMRRRRSTVAMNLDPLTLVVALDSFETAHGTLYVDDGKSFAYEEGNFVVRSFEFSSNRLTARTVAGSEEWLDDQRTERSRILCEKILVLGLAVEPSTILAETIHRNADGSYVPKTVELERDINFNFYAQSRKLVVRRLPFRAYSGDWTLHLM</sequence>
<dbReference type="AlphaFoldDB" id="A0A5J4YIQ3"/>
<dbReference type="Pfam" id="PF13802">
    <property type="entry name" value="Gal_mutarotas_2"/>
    <property type="match status" value="1"/>
</dbReference>
<dbReference type="PANTHER" id="PTHR22762">
    <property type="entry name" value="ALPHA-GLUCOSIDASE"/>
    <property type="match status" value="1"/>
</dbReference>
<keyword evidence="5" id="KW-0378">Hydrolase</keyword>
<comment type="similarity">
    <text evidence="3">Belongs to the glycosyl hydrolase 31 family.</text>
</comment>
<comment type="pathway">
    <text evidence="2">Glycan metabolism; N-glycan metabolism.</text>
</comment>